<organism evidence="2 3">
    <name type="scientific">Anaerotruncus colihominis</name>
    <dbReference type="NCBI Taxonomy" id="169435"/>
    <lineage>
        <taxon>Bacteria</taxon>
        <taxon>Bacillati</taxon>
        <taxon>Bacillota</taxon>
        <taxon>Clostridia</taxon>
        <taxon>Eubacteriales</taxon>
        <taxon>Oscillospiraceae</taxon>
        <taxon>Anaerotruncus</taxon>
    </lineage>
</organism>
<keyword evidence="3" id="KW-1185">Reference proteome</keyword>
<gene>
    <name evidence="2" type="ORF">D0435_12665</name>
</gene>
<protein>
    <recommendedName>
        <fullName evidence="4">DUF11 domain-containing protein</fullName>
    </recommendedName>
</protein>
<evidence type="ECO:0000313" key="3">
    <source>
        <dbReference type="Proteomes" id="UP000446866"/>
    </source>
</evidence>
<evidence type="ECO:0000256" key="1">
    <source>
        <dbReference type="SAM" id="SignalP"/>
    </source>
</evidence>
<comment type="caution">
    <text evidence="2">The sequence shown here is derived from an EMBL/GenBank/DDBJ whole genome shotgun (WGS) entry which is preliminary data.</text>
</comment>
<dbReference type="RefSeq" id="WP_160202789.1">
    <property type="nucleotide sequence ID" value="NZ_QXWK01000025.1"/>
</dbReference>
<reference evidence="2 3" key="1">
    <citation type="submission" date="2018-08" db="EMBL/GenBank/DDBJ databases">
        <title>Murine metabolic-syndrome-specific gut microbial biobank.</title>
        <authorList>
            <person name="Liu C."/>
        </authorList>
    </citation>
    <scope>NUCLEOTIDE SEQUENCE [LARGE SCALE GENOMIC DNA]</scope>
    <source>
        <strain evidence="2 3">28</strain>
    </source>
</reference>
<feature type="signal peptide" evidence="1">
    <location>
        <begin position="1"/>
        <end position="24"/>
    </location>
</feature>
<evidence type="ECO:0008006" key="4">
    <source>
        <dbReference type="Google" id="ProtNLM"/>
    </source>
</evidence>
<sequence>MKKRILSILCVLLMMVSTSVAAFADESNVVAYMTVPATAIDVSVTESIDMTGSANSVDLIVDKVTITNNGTAGVINIDKVTATAATGWSFVDATTNFKLLNANAKKLSLTSTLGSSTWDIIKTCPTFAKDESSVAAGASKNITFTGKTGVVTTAVNHEQAASIVVTLSLI</sequence>
<accession>A0A845QJY0</accession>
<keyword evidence="1" id="KW-0732">Signal</keyword>
<dbReference type="EMBL" id="QXWK01000025">
    <property type="protein sequence ID" value="NBH62502.1"/>
    <property type="molecule type" value="Genomic_DNA"/>
</dbReference>
<proteinExistence type="predicted"/>
<dbReference type="AlphaFoldDB" id="A0A845QJY0"/>
<dbReference type="Proteomes" id="UP000446866">
    <property type="component" value="Unassembled WGS sequence"/>
</dbReference>
<feature type="chain" id="PRO_5032733709" description="DUF11 domain-containing protein" evidence="1">
    <location>
        <begin position="25"/>
        <end position="170"/>
    </location>
</feature>
<name>A0A845QJY0_9FIRM</name>
<evidence type="ECO:0000313" key="2">
    <source>
        <dbReference type="EMBL" id="NBH62502.1"/>
    </source>
</evidence>